<dbReference type="EMBL" id="ADBJ01000038">
    <property type="protein sequence ID" value="EFA77918.1"/>
    <property type="molecule type" value="Genomic_DNA"/>
</dbReference>
<dbReference type="InterPro" id="IPR036877">
    <property type="entry name" value="SUI1_dom_sf"/>
</dbReference>
<dbReference type="CDD" id="cd11607">
    <property type="entry name" value="DENR_C"/>
    <property type="match status" value="1"/>
</dbReference>
<dbReference type="OMA" id="EVFEIDM"/>
<evidence type="ECO:0000313" key="5">
    <source>
        <dbReference type="Proteomes" id="UP000001396"/>
    </source>
</evidence>
<dbReference type="PROSITE" id="PS50296">
    <property type="entry name" value="SUI1"/>
    <property type="match status" value="1"/>
</dbReference>
<dbReference type="PANTHER" id="PTHR12789:SF0">
    <property type="entry name" value="DENSITY-REGULATED PROTEIN"/>
    <property type="match status" value="1"/>
</dbReference>
<gene>
    <name evidence="4" type="primary">denr</name>
    <name evidence="4" type="ORF">PPL_08559</name>
</gene>
<feature type="domain" description="SUI1" evidence="3">
    <location>
        <begin position="105"/>
        <end position="176"/>
    </location>
</feature>
<evidence type="ECO:0000259" key="3">
    <source>
        <dbReference type="PROSITE" id="PS50296"/>
    </source>
</evidence>
<dbReference type="FunCoup" id="D3BJ38">
    <property type="interactions" value="360"/>
</dbReference>
<evidence type="ECO:0000256" key="2">
    <source>
        <dbReference type="SAM" id="MobiDB-lite"/>
    </source>
</evidence>
<comment type="similarity">
    <text evidence="1">Belongs to the DENR family.</text>
</comment>
<dbReference type="GO" id="GO:0003743">
    <property type="term" value="F:translation initiation factor activity"/>
    <property type="evidence" value="ECO:0007669"/>
    <property type="project" value="InterPro"/>
</dbReference>
<evidence type="ECO:0000313" key="4">
    <source>
        <dbReference type="EMBL" id="EFA77918.1"/>
    </source>
</evidence>
<dbReference type="STRING" id="670386.D3BJ38"/>
<name>D3BJ38_HETP5</name>
<dbReference type="InterPro" id="IPR050318">
    <property type="entry name" value="DENR/SUI1_TIF"/>
</dbReference>
<accession>D3BJ38</accession>
<dbReference type="Pfam" id="PF01253">
    <property type="entry name" value="SUI1"/>
    <property type="match status" value="1"/>
</dbReference>
<dbReference type="AlphaFoldDB" id="D3BJ38"/>
<dbReference type="Pfam" id="PF21023">
    <property type="entry name" value="DENR_N"/>
    <property type="match status" value="1"/>
</dbReference>
<dbReference type="InterPro" id="IPR046447">
    <property type="entry name" value="DENR_C"/>
</dbReference>
<dbReference type="GO" id="GO:0003729">
    <property type="term" value="F:mRNA binding"/>
    <property type="evidence" value="ECO:0007669"/>
    <property type="project" value="TreeGrafter"/>
</dbReference>
<protein>
    <submittedName>
        <fullName evidence="4">Density-regulated protein</fullName>
    </submittedName>
</protein>
<evidence type="ECO:0000256" key="1">
    <source>
        <dbReference type="ARBA" id="ARBA00007514"/>
    </source>
</evidence>
<dbReference type="InterPro" id="IPR048517">
    <property type="entry name" value="DENR_N"/>
</dbReference>
<organism evidence="4 5">
    <name type="scientific">Heterostelium pallidum (strain ATCC 26659 / Pp 5 / PN500)</name>
    <name type="common">Cellular slime mold</name>
    <name type="synonym">Polysphondylium pallidum</name>
    <dbReference type="NCBI Taxonomy" id="670386"/>
    <lineage>
        <taxon>Eukaryota</taxon>
        <taxon>Amoebozoa</taxon>
        <taxon>Evosea</taxon>
        <taxon>Eumycetozoa</taxon>
        <taxon>Dictyostelia</taxon>
        <taxon>Acytosteliales</taxon>
        <taxon>Acytosteliaceae</taxon>
        <taxon>Heterostelium</taxon>
    </lineage>
</organism>
<dbReference type="InterPro" id="IPR001950">
    <property type="entry name" value="SUI1"/>
</dbReference>
<dbReference type="Gene3D" id="3.30.780.10">
    <property type="entry name" value="SUI1-like domain"/>
    <property type="match status" value="1"/>
</dbReference>
<reference evidence="4 5" key="1">
    <citation type="journal article" date="2011" name="Genome Res.">
        <title>Phylogeny-wide analysis of social amoeba genomes highlights ancient origins for complex intercellular communication.</title>
        <authorList>
            <person name="Heidel A.J."/>
            <person name="Lawal H.M."/>
            <person name="Felder M."/>
            <person name="Schilde C."/>
            <person name="Helps N.R."/>
            <person name="Tunggal B."/>
            <person name="Rivero F."/>
            <person name="John U."/>
            <person name="Schleicher M."/>
            <person name="Eichinger L."/>
            <person name="Platzer M."/>
            <person name="Noegel A.A."/>
            <person name="Schaap P."/>
            <person name="Gloeckner G."/>
        </authorList>
    </citation>
    <scope>NUCLEOTIDE SEQUENCE [LARGE SCALE GENOMIC DNA]</scope>
    <source>
        <strain evidence="5">ATCC 26659 / Pp 5 / PN500</strain>
    </source>
</reference>
<dbReference type="Proteomes" id="UP000001396">
    <property type="component" value="Unassembled WGS sequence"/>
</dbReference>
<feature type="region of interest" description="Disordered" evidence="2">
    <location>
        <begin position="38"/>
        <end position="59"/>
    </location>
</feature>
<comment type="caution">
    <text evidence="4">The sequence shown here is derived from an EMBL/GenBank/DDBJ whole genome shotgun (WGS) entry which is preliminary data.</text>
</comment>
<dbReference type="PANTHER" id="PTHR12789">
    <property type="entry name" value="DENSITY-REGULATED PROTEIN HOMOLOG"/>
    <property type="match status" value="1"/>
</dbReference>
<proteinExistence type="inferred from homology"/>
<dbReference type="SUPFAM" id="SSF55159">
    <property type="entry name" value="eIF1-like"/>
    <property type="match status" value="1"/>
</dbReference>
<dbReference type="RefSeq" id="XP_020430046.1">
    <property type="nucleotide sequence ID" value="XM_020579371.1"/>
</dbReference>
<dbReference type="GO" id="GO:0002188">
    <property type="term" value="P:translation reinitiation"/>
    <property type="evidence" value="ECO:0007669"/>
    <property type="project" value="TreeGrafter"/>
</dbReference>
<dbReference type="GO" id="GO:0001731">
    <property type="term" value="P:formation of translation preinitiation complex"/>
    <property type="evidence" value="ECO:0007669"/>
    <property type="project" value="TreeGrafter"/>
</dbReference>
<sequence length="196" mass="20937">MSAVVSVLYFCGFPTEYCEFGPSPAACLAENGPCESAAAASTTPADSTTTTTTTTTDTTETADKLQQLKMVDDSKDEVHTNNVVAAPAAAAVAPAKKKKEAKPTITIELTQRTKRKHVTTIAGLEGFGIKLSDAAKLMAKKFSCGCSVVKVPSGGEEIDIQGDFQEEAVDFIVEKWSNVDESDIYFIEDKKKVKAR</sequence>
<dbReference type="GeneID" id="31364038"/>
<dbReference type="InParanoid" id="D3BJ38"/>
<keyword evidence="5" id="KW-1185">Reference proteome</keyword>